<evidence type="ECO:0000256" key="1">
    <source>
        <dbReference type="SAM" id="SignalP"/>
    </source>
</evidence>
<evidence type="ECO:0000313" key="2">
    <source>
        <dbReference type="EMBL" id="MBO0952005.1"/>
    </source>
</evidence>
<evidence type="ECO:0000313" key="3">
    <source>
        <dbReference type="Proteomes" id="UP000664628"/>
    </source>
</evidence>
<dbReference type="RefSeq" id="WP_207331953.1">
    <property type="nucleotide sequence ID" value="NZ_JAFMYW010000009.1"/>
</dbReference>
<dbReference type="EMBL" id="JAFMYW010000009">
    <property type="protein sequence ID" value="MBO0952005.1"/>
    <property type="molecule type" value="Genomic_DNA"/>
</dbReference>
<sequence length="466" mass="47544">MTTCFTWPRLVTLLGITATLMLGACKSDTSSTVTPTTATVTGITCGATTFSTTAVSGAAYTGTATVPYTGGSGVVAYAAQTAIASTGVTGLSATLQAGTLASGAGNLIYSISGTPSASGTAIFALTFGGQSCSLSLPVSAPGSTTTTTTDCSTATTRAAKVACAADAFLATLTTAQKATVQLALTKANAIKWSNLPGGVTIRNGLEFSTLTAVQLAAAKAVIAAAAGTTANEGYDEFLQINAADDVLATKAGSGYSSGKYIIAFLGTPSATGTWMLQFGGHHYAQNITYNAGAVASSTPSHQGVEPKTWTTGTTTYAPLNTEHDAMIAMLASLSSAQLAAAKLSTTFSDVLLGPNKDGQFPATKLGLAVSTLTAAQKLLVLAAIKPWTQDVDDATGTAMLAIYEKELDATYIAYSGNAALTSNADYVRIDGPSVWVEFVCQSGVVYQNEIHYHTVYRDHTRDYNGL</sequence>
<keyword evidence="3" id="KW-1185">Reference proteome</keyword>
<organism evidence="2 3">
    <name type="scientific">Fibrella forsythiae</name>
    <dbReference type="NCBI Taxonomy" id="2817061"/>
    <lineage>
        <taxon>Bacteria</taxon>
        <taxon>Pseudomonadati</taxon>
        <taxon>Bacteroidota</taxon>
        <taxon>Cytophagia</taxon>
        <taxon>Cytophagales</taxon>
        <taxon>Spirosomataceae</taxon>
        <taxon>Fibrella</taxon>
    </lineage>
</organism>
<proteinExistence type="predicted"/>
<keyword evidence="1" id="KW-0732">Signal</keyword>
<feature type="chain" id="PRO_5046659700" evidence="1">
    <location>
        <begin position="24"/>
        <end position="466"/>
    </location>
</feature>
<name>A0ABS3JPS1_9BACT</name>
<dbReference type="Pfam" id="PF12006">
    <property type="entry name" value="DUF3500"/>
    <property type="match status" value="1"/>
</dbReference>
<protein>
    <submittedName>
        <fullName evidence="2">DUF3500 domain-containing protein</fullName>
    </submittedName>
</protein>
<accession>A0ABS3JPS1</accession>
<dbReference type="Proteomes" id="UP000664628">
    <property type="component" value="Unassembled WGS sequence"/>
</dbReference>
<reference evidence="2 3" key="1">
    <citation type="submission" date="2021-03" db="EMBL/GenBank/DDBJ databases">
        <title>Fibrella sp. HMF5405 genome sequencing and assembly.</title>
        <authorList>
            <person name="Kang H."/>
            <person name="Kim H."/>
            <person name="Bae S."/>
            <person name="Joh K."/>
        </authorList>
    </citation>
    <scope>NUCLEOTIDE SEQUENCE [LARGE SCALE GENOMIC DNA]</scope>
    <source>
        <strain evidence="2 3">HMF5405</strain>
    </source>
</reference>
<feature type="signal peptide" evidence="1">
    <location>
        <begin position="1"/>
        <end position="23"/>
    </location>
</feature>
<dbReference type="PANTHER" id="PTHR37489">
    <property type="entry name" value="DUF3500 DOMAIN-CONTAINING PROTEIN"/>
    <property type="match status" value="1"/>
</dbReference>
<dbReference type="PANTHER" id="PTHR37489:SF1">
    <property type="entry name" value="DUF3500 DOMAIN-CONTAINING PROTEIN"/>
    <property type="match status" value="1"/>
</dbReference>
<gene>
    <name evidence="2" type="ORF">J2I46_25710</name>
</gene>
<comment type="caution">
    <text evidence="2">The sequence shown here is derived from an EMBL/GenBank/DDBJ whole genome shotgun (WGS) entry which is preliminary data.</text>
</comment>
<dbReference type="InterPro" id="IPR021889">
    <property type="entry name" value="DUF3500"/>
</dbReference>